<dbReference type="Pfam" id="PF01068">
    <property type="entry name" value="DNA_ligase_A_M"/>
    <property type="match status" value="1"/>
</dbReference>
<dbReference type="RefSeq" id="WP_183934226.1">
    <property type="nucleotide sequence ID" value="NZ_JACICF010000002.1"/>
</dbReference>
<evidence type="ECO:0000313" key="16">
    <source>
        <dbReference type="Proteomes" id="UP000578569"/>
    </source>
</evidence>
<dbReference type="PROSITE" id="PS00697">
    <property type="entry name" value="DNA_LIGASE_A1"/>
    <property type="match status" value="1"/>
</dbReference>
<keyword evidence="10" id="KW-0233">DNA recombination</keyword>
<feature type="domain" description="ATP-dependent DNA ligase family profile" evidence="14">
    <location>
        <begin position="304"/>
        <end position="434"/>
    </location>
</feature>
<dbReference type="InterPro" id="IPR026333">
    <property type="entry name" value="ATP_dep_DNA_lig_pp_1105_fam"/>
</dbReference>
<dbReference type="InterPro" id="IPR012340">
    <property type="entry name" value="NA-bd_OB-fold"/>
</dbReference>
<dbReference type="InterPro" id="IPR012309">
    <property type="entry name" value="DNA_ligase_ATP-dep_C"/>
</dbReference>
<dbReference type="CDD" id="cd07897">
    <property type="entry name" value="Adenylation_DNA_ligase_Bac1"/>
    <property type="match status" value="1"/>
</dbReference>
<dbReference type="EMBL" id="JACICF010000002">
    <property type="protein sequence ID" value="MBB3764867.1"/>
    <property type="molecule type" value="Genomic_DNA"/>
</dbReference>
<dbReference type="SUPFAM" id="SSF56091">
    <property type="entry name" value="DNA ligase/mRNA capping enzyme, catalytic domain"/>
    <property type="match status" value="1"/>
</dbReference>
<dbReference type="Gene3D" id="3.30.470.30">
    <property type="entry name" value="DNA ligase/mRNA capping enzyme"/>
    <property type="match status" value="1"/>
</dbReference>
<comment type="caution">
    <text evidence="15">The sequence shown here is derived from an EMBL/GenBank/DDBJ whole genome shotgun (WGS) entry which is preliminary data.</text>
</comment>
<dbReference type="AlphaFoldDB" id="A0A839Z455"/>
<dbReference type="NCBIfam" id="NF006701">
    <property type="entry name" value="PRK09247.1"/>
    <property type="match status" value="1"/>
</dbReference>
<evidence type="ECO:0000256" key="5">
    <source>
        <dbReference type="ARBA" id="ARBA00022723"/>
    </source>
</evidence>
<keyword evidence="7" id="KW-0227">DNA damage</keyword>
<dbReference type="InterPro" id="IPR016059">
    <property type="entry name" value="DNA_ligase_ATP-dep_CS"/>
</dbReference>
<evidence type="ECO:0000256" key="8">
    <source>
        <dbReference type="ARBA" id="ARBA00022840"/>
    </source>
</evidence>
<dbReference type="GO" id="GO:0003677">
    <property type="term" value="F:DNA binding"/>
    <property type="evidence" value="ECO:0007669"/>
    <property type="project" value="InterPro"/>
</dbReference>
<protein>
    <recommendedName>
        <fullName evidence="1">DNA ligase (ATP)</fullName>
        <ecNumber evidence="1">6.5.1.1</ecNumber>
    </recommendedName>
</protein>
<organism evidence="15 16">
    <name type="scientific">Sphingomicrobium lutaoense</name>
    <dbReference type="NCBI Taxonomy" id="515949"/>
    <lineage>
        <taxon>Bacteria</taxon>
        <taxon>Pseudomonadati</taxon>
        <taxon>Pseudomonadota</taxon>
        <taxon>Alphaproteobacteria</taxon>
        <taxon>Sphingomonadales</taxon>
        <taxon>Sphingomonadaceae</taxon>
        <taxon>Sphingomicrobium</taxon>
    </lineage>
</organism>
<dbReference type="Gene3D" id="1.10.3260.10">
    <property type="entry name" value="DNA ligase, ATP-dependent, N-terminal domain"/>
    <property type="match status" value="1"/>
</dbReference>
<evidence type="ECO:0000259" key="14">
    <source>
        <dbReference type="PROSITE" id="PS50160"/>
    </source>
</evidence>
<evidence type="ECO:0000256" key="1">
    <source>
        <dbReference type="ARBA" id="ARBA00012727"/>
    </source>
</evidence>
<dbReference type="GO" id="GO:0046872">
    <property type="term" value="F:metal ion binding"/>
    <property type="evidence" value="ECO:0007669"/>
    <property type="project" value="UniProtKB-KW"/>
</dbReference>
<dbReference type="PANTHER" id="PTHR45674">
    <property type="entry name" value="DNA LIGASE 1/3 FAMILY MEMBER"/>
    <property type="match status" value="1"/>
</dbReference>
<evidence type="ECO:0000256" key="6">
    <source>
        <dbReference type="ARBA" id="ARBA00022741"/>
    </source>
</evidence>
<dbReference type="SUPFAM" id="SSF50249">
    <property type="entry name" value="Nucleic acid-binding proteins"/>
    <property type="match status" value="1"/>
</dbReference>
<keyword evidence="3" id="KW-0132">Cell division</keyword>
<evidence type="ECO:0000256" key="2">
    <source>
        <dbReference type="ARBA" id="ARBA00022598"/>
    </source>
</evidence>
<evidence type="ECO:0000256" key="9">
    <source>
        <dbReference type="ARBA" id="ARBA00022842"/>
    </source>
</evidence>
<dbReference type="Gene3D" id="2.40.50.140">
    <property type="entry name" value="Nucleic acid-binding proteins"/>
    <property type="match status" value="1"/>
</dbReference>
<proteinExistence type="predicted"/>
<reference evidence="15 16" key="1">
    <citation type="submission" date="2020-08" db="EMBL/GenBank/DDBJ databases">
        <title>Genomic Encyclopedia of Type Strains, Phase IV (KMG-IV): sequencing the most valuable type-strain genomes for metagenomic binning, comparative biology and taxonomic classification.</title>
        <authorList>
            <person name="Goeker M."/>
        </authorList>
    </citation>
    <scope>NUCLEOTIDE SEQUENCE [LARGE SCALE GENOMIC DNA]</scope>
    <source>
        <strain evidence="15 16">DSM 24194</strain>
    </source>
</reference>
<dbReference type="PROSITE" id="PS50160">
    <property type="entry name" value="DNA_LIGASE_A3"/>
    <property type="match status" value="1"/>
</dbReference>
<keyword evidence="4" id="KW-0235">DNA replication</keyword>
<dbReference type="PANTHER" id="PTHR45674:SF13">
    <property type="entry name" value="DNA LIGASE-RELATED"/>
    <property type="match status" value="1"/>
</dbReference>
<evidence type="ECO:0000256" key="10">
    <source>
        <dbReference type="ARBA" id="ARBA00023172"/>
    </source>
</evidence>
<dbReference type="Pfam" id="PF04679">
    <property type="entry name" value="DNA_ligase_A_C"/>
    <property type="match status" value="1"/>
</dbReference>
<dbReference type="EC" id="6.5.1.1" evidence="1"/>
<dbReference type="InterPro" id="IPR012310">
    <property type="entry name" value="DNA_ligase_ATP-dep_cent"/>
</dbReference>
<dbReference type="InterPro" id="IPR036599">
    <property type="entry name" value="DNA_ligase_N_sf"/>
</dbReference>
<evidence type="ECO:0000256" key="13">
    <source>
        <dbReference type="ARBA" id="ARBA00034003"/>
    </source>
</evidence>
<evidence type="ECO:0000256" key="11">
    <source>
        <dbReference type="ARBA" id="ARBA00023204"/>
    </source>
</evidence>
<gene>
    <name evidence="15" type="ORF">FHS50_001929</name>
</gene>
<keyword evidence="16" id="KW-1185">Reference proteome</keyword>
<evidence type="ECO:0000256" key="3">
    <source>
        <dbReference type="ARBA" id="ARBA00022618"/>
    </source>
</evidence>
<evidence type="ECO:0000256" key="12">
    <source>
        <dbReference type="ARBA" id="ARBA00023306"/>
    </source>
</evidence>
<keyword evidence="9" id="KW-0460">Magnesium</keyword>
<keyword evidence="6" id="KW-0547">Nucleotide-binding</keyword>
<dbReference type="GO" id="GO:0006310">
    <property type="term" value="P:DNA recombination"/>
    <property type="evidence" value="ECO:0007669"/>
    <property type="project" value="UniProtKB-KW"/>
</dbReference>
<dbReference type="GO" id="GO:0005524">
    <property type="term" value="F:ATP binding"/>
    <property type="evidence" value="ECO:0007669"/>
    <property type="project" value="UniProtKB-KW"/>
</dbReference>
<dbReference type="NCBIfam" id="TIGR04120">
    <property type="entry name" value="DNA_lig_bact"/>
    <property type="match status" value="1"/>
</dbReference>
<keyword evidence="12" id="KW-0131">Cell cycle</keyword>
<accession>A0A839Z455</accession>
<dbReference type="GO" id="GO:0003910">
    <property type="term" value="F:DNA ligase (ATP) activity"/>
    <property type="evidence" value="ECO:0007669"/>
    <property type="project" value="UniProtKB-EC"/>
</dbReference>
<evidence type="ECO:0000256" key="4">
    <source>
        <dbReference type="ARBA" id="ARBA00022705"/>
    </source>
</evidence>
<dbReference type="CDD" id="cd07972">
    <property type="entry name" value="OBF_DNA_ligase_Arch_LigB"/>
    <property type="match status" value="1"/>
</dbReference>
<keyword evidence="5" id="KW-0479">Metal-binding</keyword>
<sequence>MRAFSRLLDDLTYTRSRNAKLRLIGDYLKSAPDPDRGIALAALTGQVDIPHVKPAVIRRLAEERIDPVLYKMSRDYVGDSAETLSLLWDDAADGRPEVDDGTLGLGEAVERLKAASRSEAPALLAEMLDHLDASGRYALIKVATGALRVGVSARLAKQALADAFGLEVDAVEEVWHAMEPPFTDLFAWAEGRAEPPDVAELPVFRPFMLAHPLEDEKRIDLRDYAAEWKWDGIRVQIVRAGGETRLYSRTGDDIGHSFPDVCEAFDRDGVVDGELLVRGAEQGGQAGSFNALQQRLGRKNVSAKMQRDFPAFVRLYDILFEGSEDQREQAWERRRERLEKFVPTLDDARFDLSQLIEADSFDALGEMRDAARDSGVEGLMLKRRDSPYVAGRRTGLWYKWKRDPLNADCVMMYAQRGSGKRSSYFSDYTFGCWTEEGELLPVGKAYFGFTDEELKRLDRFVRRNTINRFGPVREVEKSLVLEVAFDSIHLSARHKSGLAMRFPRISRIRDDKPAEEADRIETLRRMVT</sequence>
<dbReference type="InterPro" id="IPR050191">
    <property type="entry name" value="ATP-dep_DNA_ligase"/>
</dbReference>
<keyword evidence="8" id="KW-0067">ATP-binding</keyword>
<dbReference type="GO" id="GO:0051301">
    <property type="term" value="P:cell division"/>
    <property type="evidence" value="ECO:0007669"/>
    <property type="project" value="UniProtKB-KW"/>
</dbReference>
<dbReference type="GO" id="GO:0006260">
    <property type="term" value="P:DNA replication"/>
    <property type="evidence" value="ECO:0007669"/>
    <property type="project" value="UniProtKB-KW"/>
</dbReference>
<dbReference type="GO" id="GO:0006281">
    <property type="term" value="P:DNA repair"/>
    <property type="evidence" value="ECO:0007669"/>
    <property type="project" value="UniProtKB-KW"/>
</dbReference>
<comment type="catalytic activity">
    <reaction evidence="13">
        <text>ATP + (deoxyribonucleotide)n-3'-hydroxyl + 5'-phospho-(deoxyribonucleotide)m = (deoxyribonucleotide)n+m + AMP + diphosphate.</text>
        <dbReference type="EC" id="6.5.1.1"/>
    </reaction>
</comment>
<keyword evidence="2 15" id="KW-0436">Ligase</keyword>
<dbReference type="Proteomes" id="UP000578569">
    <property type="component" value="Unassembled WGS sequence"/>
</dbReference>
<evidence type="ECO:0000256" key="7">
    <source>
        <dbReference type="ARBA" id="ARBA00022763"/>
    </source>
</evidence>
<keyword evidence="11" id="KW-0234">DNA repair</keyword>
<name>A0A839Z455_9SPHN</name>
<evidence type="ECO:0000313" key="15">
    <source>
        <dbReference type="EMBL" id="MBB3764867.1"/>
    </source>
</evidence>